<reference evidence="1 2" key="1">
    <citation type="submission" date="2016-04" db="EMBL/GenBank/DDBJ databases">
        <title>The genome of Intoshia linei affirms orthonectids as highly simplified spiralians.</title>
        <authorList>
            <person name="Mikhailov K.V."/>
            <person name="Slusarev G.S."/>
            <person name="Nikitin M.A."/>
            <person name="Logacheva M.D."/>
            <person name="Penin A."/>
            <person name="Aleoshin V."/>
            <person name="Panchin Y.V."/>
        </authorList>
    </citation>
    <scope>NUCLEOTIDE SEQUENCE [LARGE SCALE GENOMIC DNA]</scope>
    <source>
        <strain evidence="1">Intl2013</strain>
        <tissue evidence="1">Whole animal</tissue>
    </source>
</reference>
<dbReference type="AlphaFoldDB" id="A0A177ANE2"/>
<accession>A0A177ANE2</accession>
<dbReference type="Gene3D" id="1.10.10.60">
    <property type="entry name" value="Homeodomain-like"/>
    <property type="match status" value="1"/>
</dbReference>
<evidence type="ECO:0000313" key="1">
    <source>
        <dbReference type="EMBL" id="OAF63555.1"/>
    </source>
</evidence>
<sequence length="65" mass="7436">MGKKDLTKDEKTKITKLLSEGNSHHEIASKIERNVMTIKKYTLNSERKMARKPKGCIKGLTTRGY</sequence>
<proteinExistence type="predicted"/>
<gene>
    <name evidence="1" type="ORF">A3Q56_08736</name>
</gene>
<comment type="caution">
    <text evidence="1">The sequence shown here is derived from an EMBL/GenBank/DDBJ whole genome shotgun (WGS) entry which is preliminary data.</text>
</comment>
<organism evidence="1 2">
    <name type="scientific">Intoshia linei</name>
    <dbReference type="NCBI Taxonomy" id="1819745"/>
    <lineage>
        <taxon>Eukaryota</taxon>
        <taxon>Metazoa</taxon>
        <taxon>Spiralia</taxon>
        <taxon>Lophotrochozoa</taxon>
        <taxon>Mesozoa</taxon>
        <taxon>Orthonectida</taxon>
        <taxon>Rhopaluridae</taxon>
        <taxon>Intoshia</taxon>
    </lineage>
</organism>
<protein>
    <recommendedName>
        <fullName evidence="3">Transposase IS30-like HTH domain-containing protein</fullName>
    </recommendedName>
</protein>
<dbReference type="Proteomes" id="UP000078046">
    <property type="component" value="Unassembled WGS sequence"/>
</dbReference>
<keyword evidence="2" id="KW-1185">Reference proteome</keyword>
<evidence type="ECO:0008006" key="3">
    <source>
        <dbReference type="Google" id="ProtNLM"/>
    </source>
</evidence>
<name>A0A177ANE2_9BILA</name>
<evidence type="ECO:0000313" key="2">
    <source>
        <dbReference type="Proteomes" id="UP000078046"/>
    </source>
</evidence>
<dbReference type="EMBL" id="LWCA01003205">
    <property type="protein sequence ID" value="OAF63555.1"/>
    <property type="molecule type" value="Genomic_DNA"/>
</dbReference>